<evidence type="ECO:0000313" key="2">
    <source>
        <dbReference type="Proteomes" id="UP000471465"/>
    </source>
</evidence>
<dbReference type="EMBL" id="VZIZ01000049">
    <property type="protein sequence ID" value="KAF0567400.1"/>
    <property type="molecule type" value="Genomic_DNA"/>
</dbReference>
<dbReference type="InterPro" id="IPR036388">
    <property type="entry name" value="WH-like_DNA-bd_sf"/>
</dbReference>
<comment type="caution">
    <text evidence="1">The sequence shown here is derived from an EMBL/GenBank/DDBJ whole genome shotgun (WGS) entry which is preliminary data.</text>
</comment>
<keyword evidence="2" id="KW-1185">Reference proteome</keyword>
<evidence type="ECO:0008006" key="3">
    <source>
        <dbReference type="Google" id="ProtNLM"/>
    </source>
</evidence>
<dbReference type="AlphaFoldDB" id="A0A6N7BXQ9"/>
<evidence type="ECO:0000313" key="1">
    <source>
        <dbReference type="EMBL" id="KAF0567400.1"/>
    </source>
</evidence>
<dbReference type="RefSeq" id="WP_160023767.1">
    <property type="nucleotide sequence ID" value="NZ_VZIZ01000049.1"/>
</dbReference>
<organism evidence="1 2">
    <name type="scientific">Psychrobacter nivimaris</name>
    <dbReference type="NCBI Taxonomy" id="281738"/>
    <lineage>
        <taxon>Bacteria</taxon>
        <taxon>Pseudomonadati</taxon>
        <taxon>Pseudomonadota</taxon>
        <taxon>Gammaproteobacteria</taxon>
        <taxon>Moraxellales</taxon>
        <taxon>Moraxellaceae</taxon>
        <taxon>Psychrobacter</taxon>
    </lineage>
</organism>
<accession>A0A6N7BXQ9</accession>
<name>A0A6N7BXQ9_9GAMM</name>
<proteinExistence type="predicted"/>
<reference evidence="1 2" key="1">
    <citation type="submission" date="2019-09" db="EMBL/GenBank/DDBJ databases">
        <title>Draft genome sequence of Psychrobacter nivimaris LAMA 639, in search for biotechnological relevant genes.</title>
        <authorList>
            <person name="Lima A.O.S."/>
            <person name="Staloch B.E.K."/>
            <person name="Freitas R.C."/>
            <person name="Niero H."/>
            <person name="Silva M.A.C."/>
        </authorList>
    </citation>
    <scope>NUCLEOTIDE SEQUENCE [LARGE SCALE GENOMIC DNA]</scope>
    <source>
        <strain evidence="1 2">LAMA 639</strain>
    </source>
</reference>
<protein>
    <recommendedName>
        <fullName evidence="3">Bacteriophage lambda Replication protein O N-terminal domain-containing protein</fullName>
    </recommendedName>
</protein>
<sequence>MNTLKKGVYPMERFTAKPKWWKGLKHKKRLSNSEYMVLDTIYDKTIDWGKLTDRIAISQFVDELGMSNRGVIDSIRGLKKKGLIFVLGQDRKTNTITIKMDKCEVLALSELVRNSHKLKTATCENFSQTCEKNSYQLVRNSHTHDTRDHYPIPFIYIRGYQVLNDYGVCKKTESELAKKQIDESAMLLIEFWNNNHGKSKSADVKPSVWLDKAKARLKNFTVDEIKTAMLSVIQSTWHQQNGQVLIKNAISSDQRCDEAVSRYHQPVKTNYQGNNNAINQSANSQPNHFDQLRAEAAAKYGNPQPSEPRTVN</sequence>
<dbReference type="Gene3D" id="1.10.10.10">
    <property type="entry name" value="Winged helix-like DNA-binding domain superfamily/Winged helix DNA-binding domain"/>
    <property type="match status" value="1"/>
</dbReference>
<dbReference type="Proteomes" id="UP000471465">
    <property type="component" value="Unassembled WGS sequence"/>
</dbReference>
<gene>
    <name evidence="1" type="ORF">FQV37_2256</name>
</gene>